<reference evidence="2" key="1">
    <citation type="submission" date="2017-04" db="EMBL/GenBank/DDBJ databases">
        <authorList>
            <person name="Varghese N."/>
            <person name="Submissions S."/>
        </authorList>
    </citation>
    <scope>NUCLEOTIDE SEQUENCE [LARGE SCALE GENOMIC DNA]</scope>
    <source>
        <strain evidence="2">USBA 82</strain>
    </source>
</reference>
<name>A0A1X7L1N7_9BACT</name>
<dbReference type="STRING" id="561720.SAMN06275492_14212"/>
<accession>A0A1X7L1N7</accession>
<organism evidence="1 2">
    <name type="scientific">Dethiosulfovibrio salsuginis</name>
    <dbReference type="NCBI Taxonomy" id="561720"/>
    <lineage>
        <taxon>Bacteria</taxon>
        <taxon>Thermotogati</taxon>
        <taxon>Synergistota</taxon>
        <taxon>Synergistia</taxon>
        <taxon>Synergistales</taxon>
        <taxon>Dethiosulfovibrionaceae</taxon>
        <taxon>Dethiosulfovibrio</taxon>
    </lineage>
</organism>
<dbReference type="AlphaFoldDB" id="A0A1X7L1N7"/>
<gene>
    <name evidence="1" type="ORF">SAMN06275492_14212</name>
</gene>
<protein>
    <submittedName>
        <fullName evidence="1">Uncharacterized protein</fullName>
    </submittedName>
</protein>
<keyword evidence="2" id="KW-1185">Reference proteome</keyword>
<proteinExistence type="predicted"/>
<sequence length="137" mass="15521">MIEVSFDKKAMADIARDLEATPREIKRAMHLALNEVGRQMKSLAAKEVAKDTGVKRSALKPRILSFKRQVDGIDQVKLWTGVYRIPARKVGVKKSSVRGKVDISPYVLAVLSSDVIPLFESRFIPAFERKLRWLKSK</sequence>
<evidence type="ECO:0000313" key="1">
    <source>
        <dbReference type="EMBL" id="SMG47630.1"/>
    </source>
</evidence>
<evidence type="ECO:0000313" key="2">
    <source>
        <dbReference type="Proteomes" id="UP000193355"/>
    </source>
</evidence>
<dbReference type="EMBL" id="FXBB01000042">
    <property type="protein sequence ID" value="SMG47630.1"/>
    <property type="molecule type" value="Genomic_DNA"/>
</dbReference>
<dbReference type="Proteomes" id="UP000193355">
    <property type="component" value="Unassembled WGS sequence"/>
</dbReference>
<dbReference type="RefSeq" id="WP_085545505.1">
    <property type="nucleotide sequence ID" value="NZ_FXBB01000042.1"/>
</dbReference>